<evidence type="ECO:0000256" key="1">
    <source>
        <dbReference type="SAM" id="Phobius"/>
    </source>
</evidence>
<keyword evidence="1" id="KW-1133">Transmembrane helix</keyword>
<dbReference type="NCBIfam" id="TIGR02523">
    <property type="entry name" value="type_IV_pilV"/>
    <property type="match status" value="1"/>
</dbReference>
<dbReference type="EMBL" id="CAUDKO010000003">
    <property type="protein sequence ID" value="CAJ0865570.1"/>
    <property type="molecule type" value="Genomic_DNA"/>
</dbReference>
<proteinExistence type="predicted"/>
<dbReference type="InterPro" id="IPR012902">
    <property type="entry name" value="N_methyl_site"/>
</dbReference>
<dbReference type="Proteomes" id="UP001189792">
    <property type="component" value="Unassembled WGS sequence"/>
</dbReference>
<dbReference type="AlphaFoldDB" id="A0AAD2C2V2"/>
<name>A0AAD2C2V2_9RALS</name>
<evidence type="ECO:0000313" key="3">
    <source>
        <dbReference type="EMBL" id="CAJ0872972.1"/>
    </source>
</evidence>
<organism evidence="2 5">
    <name type="scientific">Ralstonia flatus</name>
    <dbReference type="NCBI Taxonomy" id="3058601"/>
    <lineage>
        <taxon>Bacteria</taxon>
        <taxon>Pseudomonadati</taxon>
        <taxon>Pseudomonadota</taxon>
        <taxon>Betaproteobacteria</taxon>
        <taxon>Burkholderiales</taxon>
        <taxon>Burkholderiaceae</taxon>
        <taxon>Ralstonia</taxon>
    </lineage>
</organism>
<protein>
    <recommendedName>
        <fullName evidence="6">Type IV pilus modification protein PilV</fullName>
    </recommendedName>
</protein>
<accession>A0AAD2C2V2</accession>
<dbReference type="InterPro" id="IPR013362">
    <property type="entry name" value="Pilus_4_PilV"/>
</dbReference>
<sequence>MQLKKNRDSAAGFSLIEALITLVVVGVGLLGLAKIQAAAVSNTQTSRTRSLIALQTESLVAAMHGNRAFWAVPNTAPATFGASSVAVADSRGVLSTAVPSCPDASGNGCTPDKLAAYDLQQWALSMNTSFPGYTATGNCSTAATLPVSCNVTVTWIEKTIAVNANTASAAAAAQPSVQQSYTVYVQP</sequence>
<evidence type="ECO:0000313" key="2">
    <source>
        <dbReference type="EMBL" id="CAJ0865570.1"/>
    </source>
</evidence>
<feature type="transmembrane region" description="Helical" evidence="1">
    <location>
        <begin position="12"/>
        <end position="33"/>
    </location>
</feature>
<gene>
    <name evidence="3" type="ORF">R77564_01899</name>
    <name evidence="2" type="ORF">R77567_01943</name>
</gene>
<dbReference type="Proteomes" id="UP001190491">
    <property type="component" value="Unassembled WGS sequence"/>
</dbReference>
<keyword evidence="1" id="KW-0472">Membrane</keyword>
<dbReference type="EMBL" id="CAUDLI010000003">
    <property type="protein sequence ID" value="CAJ0872972.1"/>
    <property type="molecule type" value="Genomic_DNA"/>
</dbReference>
<evidence type="ECO:0000313" key="5">
    <source>
        <dbReference type="Proteomes" id="UP001190491"/>
    </source>
</evidence>
<keyword evidence="1" id="KW-0812">Transmembrane</keyword>
<evidence type="ECO:0008006" key="6">
    <source>
        <dbReference type="Google" id="ProtNLM"/>
    </source>
</evidence>
<dbReference type="RefSeq" id="WP_206275664.1">
    <property type="nucleotide sequence ID" value="NZ_CAUDKO010000003.1"/>
</dbReference>
<dbReference type="Pfam" id="PF07963">
    <property type="entry name" value="N_methyl"/>
    <property type="match status" value="1"/>
</dbReference>
<comment type="caution">
    <text evidence="2">The sequence shown here is derived from an EMBL/GenBank/DDBJ whole genome shotgun (WGS) entry which is preliminary data.</text>
</comment>
<keyword evidence="4" id="KW-1185">Reference proteome</keyword>
<reference evidence="2 4" key="1">
    <citation type="submission" date="2023-07" db="EMBL/GenBank/DDBJ databases">
        <authorList>
            <person name="Peeters C."/>
        </authorList>
    </citation>
    <scope>NUCLEOTIDE SEQUENCE</scope>
    <source>
        <strain evidence="3 4">LMG 32965</strain>
        <strain evidence="2">R-77567</strain>
    </source>
</reference>
<evidence type="ECO:0000313" key="4">
    <source>
        <dbReference type="Proteomes" id="UP001189792"/>
    </source>
</evidence>